<dbReference type="EMBL" id="BK015112">
    <property type="protein sequence ID" value="DAD91393.1"/>
    <property type="molecule type" value="Genomic_DNA"/>
</dbReference>
<sequence length="106" mass="12765">MINREQIEDMLGRLEIPFAYHHFEKEDAVNPPFICWLSPGTDNFSADGKVYHRNDEVDIELYTDERDFELEGRLEHLLDEQGIFWDKTELYIESENMFEILYEMEV</sequence>
<proteinExistence type="predicted"/>
<reference evidence="1" key="1">
    <citation type="journal article" date="2021" name="Proc. Natl. Acad. Sci. U.S.A.">
        <title>A Catalog of Tens of Thousands of Viruses from Human Metagenomes Reveals Hidden Associations with Chronic Diseases.</title>
        <authorList>
            <person name="Tisza M.J."/>
            <person name="Buck C.B."/>
        </authorList>
    </citation>
    <scope>NUCLEOTIDE SEQUENCE</scope>
    <source>
        <strain evidence="1">CtS3r5</strain>
    </source>
</reference>
<name>A0A8S5N9S2_9CAUD</name>
<organism evidence="1">
    <name type="scientific">Siphoviridae sp. ctS3r5</name>
    <dbReference type="NCBI Taxonomy" id="2826341"/>
    <lineage>
        <taxon>Viruses</taxon>
        <taxon>Duplodnaviria</taxon>
        <taxon>Heunggongvirae</taxon>
        <taxon>Uroviricota</taxon>
        <taxon>Caudoviricetes</taxon>
    </lineage>
</organism>
<evidence type="ECO:0000313" key="1">
    <source>
        <dbReference type="EMBL" id="DAD91393.1"/>
    </source>
</evidence>
<accession>A0A8S5N9S2</accession>
<protein>
    <submittedName>
        <fullName evidence="1">Tail completion protein</fullName>
    </submittedName>
</protein>